<accession>A0ACC0AE16</accession>
<gene>
    <name evidence="1" type="ORF">M9H77_27903</name>
</gene>
<dbReference type="EMBL" id="CM044706">
    <property type="protein sequence ID" value="KAI5659110.1"/>
    <property type="molecule type" value="Genomic_DNA"/>
</dbReference>
<protein>
    <submittedName>
        <fullName evidence="1">Uncharacterized protein</fullName>
    </submittedName>
</protein>
<evidence type="ECO:0000313" key="2">
    <source>
        <dbReference type="Proteomes" id="UP001060085"/>
    </source>
</evidence>
<dbReference type="Proteomes" id="UP001060085">
    <property type="component" value="Linkage Group LG06"/>
</dbReference>
<comment type="caution">
    <text evidence="1">The sequence shown here is derived from an EMBL/GenBank/DDBJ whole genome shotgun (WGS) entry which is preliminary data.</text>
</comment>
<sequence>MTVTLHDMELILGVPAYGRAVDLHLSWDQLVAVIQGDLGLGFTGGGINGQELFDVATSSRSTLSRSDRAACYIQYLLGSSLFTDKSGNIVPSRLWPLAWIYMYFPMFAPAVRPDTQSSDEVRWTPYRLQEIRDYWVSTWHGFITYFDCTEPYILDRVIRQFGHPLIQNPVNISRGFHVPADPPMPSQALLDLIAREVRRKDAGKEEKFDRITDLLTRHYRGS</sequence>
<proteinExistence type="predicted"/>
<keyword evidence="2" id="KW-1185">Reference proteome</keyword>
<organism evidence="1 2">
    <name type="scientific">Catharanthus roseus</name>
    <name type="common">Madagascar periwinkle</name>
    <name type="synonym">Vinca rosea</name>
    <dbReference type="NCBI Taxonomy" id="4058"/>
    <lineage>
        <taxon>Eukaryota</taxon>
        <taxon>Viridiplantae</taxon>
        <taxon>Streptophyta</taxon>
        <taxon>Embryophyta</taxon>
        <taxon>Tracheophyta</taxon>
        <taxon>Spermatophyta</taxon>
        <taxon>Magnoliopsida</taxon>
        <taxon>eudicotyledons</taxon>
        <taxon>Gunneridae</taxon>
        <taxon>Pentapetalae</taxon>
        <taxon>asterids</taxon>
        <taxon>lamiids</taxon>
        <taxon>Gentianales</taxon>
        <taxon>Apocynaceae</taxon>
        <taxon>Rauvolfioideae</taxon>
        <taxon>Vinceae</taxon>
        <taxon>Catharanthinae</taxon>
        <taxon>Catharanthus</taxon>
    </lineage>
</organism>
<evidence type="ECO:0000313" key="1">
    <source>
        <dbReference type="EMBL" id="KAI5659110.1"/>
    </source>
</evidence>
<name>A0ACC0AE16_CATRO</name>
<reference evidence="2" key="1">
    <citation type="journal article" date="2023" name="Nat. Plants">
        <title>Single-cell RNA sequencing provides a high-resolution roadmap for understanding the multicellular compartmentation of specialized metabolism.</title>
        <authorList>
            <person name="Sun S."/>
            <person name="Shen X."/>
            <person name="Li Y."/>
            <person name="Li Y."/>
            <person name="Wang S."/>
            <person name="Li R."/>
            <person name="Zhang H."/>
            <person name="Shen G."/>
            <person name="Guo B."/>
            <person name="Wei J."/>
            <person name="Xu J."/>
            <person name="St-Pierre B."/>
            <person name="Chen S."/>
            <person name="Sun C."/>
        </authorList>
    </citation>
    <scope>NUCLEOTIDE SEQUENCE [LARGE SCALE GENOMIC DNA]</scope>
</reference>